<dbReference type="Pfam" id="PF07849">
    <property type="entry name" value="DUF1641"/>
    <property type="match status" value="1"/>
</dbReference>
<dbReference type="EMBL" id="CP011057">
    <property type="protein sequence ID" value="AKA80385.1"/>
    <property type="molecule type" value="Genomic_DNA"/>
</dbReference>
<dbReference type="GeneID" id="1452672"/>
<reference evidence="4 8" key="2">
    <citation type="journal article" date="2018" name="Proc. Natl. Acad. Sci. U.S.A.">
        <title>Nonmutational mechanism of inheritance in the Archaeon Sulfolobus solfataricus.</title>
        <authorList>
            <person name="Payne S."/>
            <person name="McCarthy S."/>
            <person name="Johnson T."/>
            <person name="North E."/>
            <person name="Blum P."/>
        </authorList>
    </citation>
    <scope>NUCLEOTIDE SEQUENCE [LARGE SCALE GENOMIC DNA]</scope>
    <source>
        <strain evidence="4 8">SUL120</strain>
    </source>
</reference>
<dbReference type="KEGG" id="ssol:SULB_0438"/>
<accession>A0A0E3KAM8</accession>
<evidence type="ECO:0000313" key="3">
    <source>
        <dbReference type="EMBL" id="AKA80385.1"/>
    </source>
</evidence>
<dbReference type="EMBL" id="CP011056">
    <property type="protein sequence ID" value="AKA77695.1"/>
    <property type="molecule type" value="Genomic_DNA"/>
</dbReference>
<name>A0A0E3KAM8_SACSO</name>
<dbReference type="PIRSF" id="PIRSF032888">
    <property type="entry name" value="UCP032888"/>
    <property type="match status" value="1"/>
</dbReference>
<evidence type="ECO:0000313" key="4">
    <source>
        <dbReference type="EMBL" id="AZF85126.1"/>
    </source>
</evidence>
<dbReference type="OrthoDB" id="56850at2157"/>
<dbReference type="PATRIC" id="fig|2287.6.peg.451"/>
<dbReference type="AlphaFoldDB" id="A0A0E3KAM8"/>
<dbReference type="Proteomes" id="UP000033057">
    <property type="component" value="Chromosome"/>
</dbReference>
<dbReference type="Proteomes" id="UP000033085">
    <property type="component" value="Chromosome"/>
</dbReference>
<evidence type="ECO:0000313" key="1">
    <source>
        <dbReference type="EMBL" id="AKA75002.1"/>
    </source>
</evidence>
<dbReference type="RefSeq" id="WP_009988535.1">
    <property type="nucleotide sequence ID" value="NZ_CP011055.2"/>
</dbReference>
<dbReference type="PANTHER" id="PTHR38433">
    <property type="match status" value="1"/>
</dbReference>
<evidence type="ECO:0000313" key="8">
    <source>
        <dbReference type="Proteomes" id="UP000269431"/>
    </source>
</evidence>
<dbReference type="GeneID" id="44128362"/>
<dbReference type="InterPro" id="IPR017011">
    <property type="entry name" value="UCP032888"/>
</dbReference>
<dbReference type="Proteomes" id="UP000033106">
    <property type="component" value="Chromosome"/>
</dbReference>
<evidence type="ECO:0000313" key="7">
    <source>
        <dbReference type="Proteomes" id="UP000033106"/>
    </source>
</evidence>
<evidence type="ECO:0000313" key="6">
    <source>
        <dbReference type="Proteomes" id="UP000033085"/>
    </source>
</evidence>
<protein>
    <submittedName>
        <fullName evidence="2">DUF1641 domain-containing protein</fullName>
    </submittedName>
</protein>
<organism evidence="2 5">
    <name type="scientific">Saccharolobus solfataricus</name>
    <name type="common">Sulfolobus solfataricus</name>
    <dbReference type="NCBI Taxonomy" id="2287"/>
    <lineage>
        <taxon>Archaea</taxon>
        <taxon>Thermoproteota</taxon>
        <taxon>Thermoprotei</taxon>
        <taxon>Sulfolobales</taxon>
        <taxon>Sulfolobaceae</taxon>
        <taxon>Saccharolobus</taxon>
    </lineage>
</organism>
<reference evidence="5 6" key="1">
    <citation type="journal article" date="2015" name="Genome Announc.">
        <title>Complete Genome Sequence of Sulfolobus solfataricus Strain 98/2 and Evolved Derivatives.</title>
        <authorList>
            <person name="McCarthy S."/>
            <person name="Gradnigo J."/>
            <person name="Johnson T."/>
            <person name="Payne S."/>
            <person name="Lipzen A."/>
            <person name="Martin J."/>
            <person name="Schackwitz W."/>
            <person name="Moriyama E."/>
            <person name="Blum P."/>
        </authorList>
    </citation>
    <scope>NUCLEOTIDE SEQUENCE [LARGE SCALE GENOMIC DNA]</scope>
    <source>
        <strain evidence="5">98/2 SULC</strain>
        <strain evidence="1">SARC-B</strain>
        <strain evidence="2">SARC-C</strain>
        <strain evidence="3 7">SULA</strain>
        <strain evidence="6">SULB</strain>
    </source>
</reference>
<dbReference type="KEGG" id="ssof:SULC_0436"/>
<dbReference type="EMBL" id="CP011055">
    <property type="protein sequence ID" value="AKA75002.1"/>
    <property type="molecule type" value="Genomic_DNA"/>
</dbReference>
<dbReference type="InterPro" id="IPR012440">
    <property type="entry name" value="DUF1641"/>
</dbReference>
<proteinExistence type="predicted"/>
<dbReference type="PANTHER" id="PTHR38433:SF1">
    <property type="entry name" value="DUF1641 DOMAIN-CONTAINING PROTEIN"/>
    <property type="match status" value="1"/>
</dbReference>
<gene>
    <name evidence="3" type="ORF">SULA_0436</name>
    <name evidence="1" type="ORF">SULB_0438</name>
    <name evidence="2" type="ORF">SULC_0436</name>
    <name evidence="4" type="ORF">SULZ_02235</name>
</gene>
<dbReference type="Proteomes" id="UP000269431">
    <property type="component" value="Chromosome"/>
</dbReference>
<evidence type="ECO:0000313" key="5">
    <source>
        <dbReference type="Proteomes" id="UP000033057"/>
    </source>
</evidence>
<dbReference type="EMBL" id="CP033241">
    <property type="protein sequence ID" value="AZF85126.1"/>
    <property type="molecule type" value="Genomic_DNA"/>
</dbReference>
<sequence>MQTINLEKLASKIDEKKIDELAELMDLTPALNEALKKVNELKESGALDAIVNSAYVVKTFRDMLNDEAIQSLGNIVSSLLEFGKAISKPKIFENTMAIMDNSDVLADFVNKLKMLKEDGTLDVLINMAYTARTLRDMLNDEAIQNLASTVSSSLEVMKLITQKAEPVKALLDKSSVINDLLVRLEDMKNDGTLDILMNSAYVVKTFRDMLNDEAIQSLGRYISNSLEIMREIDDETLKSIKSTMKKMRLIENVLTKVEELDKNGALDVAFDMAYVAKTLRDMLNDEAITHLSSYVSQFLEVYPKALDFFEIAFSNVPYRMMRAIASEEVKKTLESPPKVSLGGIVRLLSDPEIQRGLGVIFTVIRAIGKEFSTK</sequence>
<reference evidence="2" key="3">
    <citation type="submission" date="2018-10" db="EMBL/GenBank/DDBJ databases">
        <authorList>
            <person name="McCarthy S."/>
            <person name="Gradnigo J."/>
            <person name="Johnson T."/>
            <person name="Payne S."/>
            <person name="Lipzen A."/>
            <person name="Schackwitz W."/>
            <person name="Martin J."/>
            <person name="Moriyama E."/>
            <person name="Blum P."/>
        </authorList>
    </citation>
    <scope>NUCLEOTIDE SEQUENCE</scope>
    <source>
        <strain evidence="1">SARC-B</strain>
        <strain evidence="2">SARC-C</strain>
        <strain evidence="3">SULA</strain>
    </source>
</reference>
<dbReference type="KEGG" id="ssoa:SULA_0436"/>
<evidence type="ECO:0000313" key="2">
    <source>
        <dbReference type="EMBL" id="AKA77695.1"/>
    </source>
</evidence>